<accession>A0A7Z2GAY2</accession>
<protein>
    <submittedName>
        <fullName evidence="2">Tryptophan leader peptide</fullName>
    </submittedName>
</protein>
<dbReference type="KEGG" id="pacp:FAZ97_25685"/>
<dbReference type="OrthoDB" id="9058065at2"/>
<proteinExistence type="predicted"/>
<feature type="region of interest" description="Disordered" evidence="1">
    <location>
        <begin position="426"/>
        <end position="452"/>
    </location>
</feature>
<evidence type="ECO:0000313" key="2">
    <source>
        <dbReference type="EMBL" id="QGZ58391.1"/>
    </source>
</evidence>
<evidence type="ECO:0000313" key="3">
    <source>
        <dbReference type="Proteomes" id="UP000434209"/>
    </source>
</evidence>
<keyword evidence="3" id="KW-1185">Reference proteome</keyword>
<gene>
    <name evidence="2" type="ORF">FAZ97_25685</name>
</gene>
<dbReference type="Proteomes" id="UP000434209">
    <property type="component" value="Chromosome 3"/>
</dbReference>
<dbReference type="AlphaFoldDB" id="A0A7Z2GAY2"/>
<organism evidence="2 3">
    <name type="scientific">Paraburkholderia acidiphila</name>
    <dbReference type="NCBI Taxonomy" id="2571747"/>
    <lineage>
        <taxon>Bacteria</taxon>
        <taxon>Pseudomonadati</taxon>
        <taxon>Pseudomonadota</taxon>
        <taxon>Betaproteobacteria</taxon>
        <taxon>Burkholderiales</taxon>
        <taxon>Burkholderiaceae</taxon>
        <taxon>Paraburkholderia</taxon>
    </lineage>
</organism>
<dbReference type="RefSeq" id="WP_158761327.1">
    <property type="nucleotide sequence ID" value="NZ_CP046911.1"/>
</dbReference>
<reference evidence="2 3" key="1">
    <citation type="submission" date="2019-12" db="EMBL/GenBank/DDBJ databases">
        <title>Paraburkholderia acidiphila 7Q-K02 sp. nov and Paraburkholderia acidisoli DHF22 sp. nov., two strains isolated from forest soil.</title>
        <authorList>
            <person name="Gao Z."/>
            <person name="Qiu L."/>
        </authorList>
    </citation>
    <scope>NUCLEOTIDE SEQUENCE [LARGE SCALE GENOMIC DNA]</scope>
    <source>
        <strain evidence="2 3">7Q-K02</strain>
    </source>
</reference>
<dbReference type="EMBL" id="CP046911">
    <property type="protein sequence ID" value="QGZ58391.1"/>
    <property type="molecule type" value="Genomic_DNA"/>
</dbReference>
<name>A0A7Z2GAY2_9BURK</name>
<sequence length="452" mass="50554">MDWRFWKTEKRQEEEARNWPTDTHESIRQLLGMYQGVGTPPFANWAAPGIAFTPAVETTAQNGVKGYQLALWFWLFAEKHGTIAARMARETFCLLADAAQPSSGDAIDTLLDEENRLARAVEGLSAGQRAFTLEGVSVELPMEFFLATGTLRLRPESPYAAEAGASLQGNDYKLADCFRHATDEALSVFRPMIEAVEFDAKSLPNWKWSARPGAAERHLQRRYSNPLFPLHRQMVTAHDVHEARLADNQALQDIRNELNEVRRAFFEKPELPLNWLAYLESYRDEVDRLDERRLVAGGQNAALGEAIAALRADVLAPWRAEIQKSRHSLAALEQDEARRAERRALLYGCDWTAQLLSHGSLIPPEEVVPALLSESPPELERAVTGLQSEPRLHETLAHCRAVGHRIVNELRAAGHSFPDMTDKLRILDGSFGDPPNRPHEDPLGSTPGQAPA</sequence>
<evidence type="ECO:0000256" key="1">
    <source>
        <dbReference type="SAM" id="MobiDB-lite"/>
    </source>
</evidence>